<dbReference type="EMBL" id="CP133772">
    <property type="protein sequence ID" value="WYY00948.1"/>
    <property type="molecule type" value="Genomic_DNA"/>
</dbReference>
<dbReference type="Pfam" id="PF02913">
    <property type="entry name" value="FAD-oxidase_C"/>
    <property type="match status" value="1"/>
</dbReference>
<dbReference type="InterPro" id="IPR006094">
    <property type="entry name" value="Oxid_FAD_bind_N"/>
</dbReference>
<dbReference type="Proteomes" id="UP001451606">
    <property type="component" value="Chromosome"/>
</dbReference>
<dbReference type="Pfam" id="PF01565">
    <property type="entry name" value="FAD_binding_4"/>
    <property type="match status" value="1"/>
</dbReference>
<dbReference type="PANTHER" id="PTHR42934">
    <property type="entry name" value="GLYCOLATE OXIDASE SUBUNIT GLCD"/>
    <property type="match status" value="1"/>
</dbReference>
<feature type="domain" description="FAD-binding PCMH-type" evidence="6">
    <location>
        <begin position="33"/>
        <end position="212"/>
    </location>
</feature>
<keyword evidence="4" id="KW-0274">FAD</keyword>
<dbReference type="GeneID" id="95968277"/>
<dbReference type="InterPro" id="IPR016171">
    <property type="entry name" value="Vanillyl_alc_oxidase_C-sub2"/>
</dbReference>
<evidence type="ECO:0000256" key="1">
    <source>
        <dbReference type="ARBA" id="ARBA00001974"/>
    </source>
</evidence>
<evidence type="ECO:0000256" key="5">
    <source>
        <dbReference type="ARBA" id="ARBA00023002"/>
    </source>
</evidence>
<keyword evidence="3" id="KW-0285">Flavoprotein</keyword>
<evidence type="ECO:0000259" key="6">
    <source>
        <dbReference type="PROSITE" id="PS51387"/>
    </source>
</evidence>
<gene>
    <name evidence="7" type="ORF">OXIME_001539</name>
</gene>
<dbReference type="PANTHER" id="PTHR42934:SF2">
    <property type="entry name" value="GLYCOLATE OXIDASE SUBUNIT GLCD"/>
    <property type="match status" value="1"/>
</dbReference>
<organism evidence="7 8">
    <name type="scientific">Oxyplasma meridianum</name>
    <dbReference type="NCBI Taxonomy" id="3073602"/>
    <lineage>
        <taxon>Archaea</taxon>
        <taxon>Methanobacteriati</taxon>
        <taxon>Thermoplasmatota</taxon>
        <taxon>Thermoplasmata</taxon>
        <taxon>Thermoplasmatales</taxon>
        <taxon>Thermoplasmataceae</taxon>
        <taxon>Oxyplasma</taxon>
    </lineage>
</organism>
<reference evidence="7 8" key="1">
    <citation type="submission" date="2023-09" db="EMBL/GenBank/DDBJ databases">
        <authorList>
            <person name="Golyshina O.V."/>
            <person name="Lunev E.A."/>
            <person name="Bargiela R."/>
            <person name="Gaines M.C."/>
            <person name="Daum B."/>
            <person name="Bale N.J."/>
            <person name="Koenen M."/>
            <person name="Sinninghe Damst J.S."/>
            <person name="Yakimov M."/>
            <person name="Golyshin P.N."/>
        </authorList>
    </citation>
    <scope>NUCLEOTIDE SEQUENCE [LARGE SCALE GENOMIC DNA]</scope>
    <source>
        <strain evidence="7 8">M1</strain>
    </source>
</reference>
<dbReference type="GO" id="GO:0071949">
    <property type="term" value="F:FAD binding"/>
    <property type="evidence" value="ECO:0007669"/>
    <property type="project" value="InterPro"/>
</dbReference>
<comment type="similarity">
    <text evidence="2">Belongs to the FAD-binding oxidoreductase/transferase type 4 family.</text>
</comment>
<dbReference type="InterPro" id="IPR051914">
    <property type="entry name" value="FAD-linked_OxidoTrans_Type4"/>
</dbReference>
<accession>A0AAX4NIB3</accession>
<evidence type="ECO:0000256" key="3">
    <source>
        <dbReference type="ARBA" id="ARBA00022630"/>
    </source>
</evidence>
<evidence type="ECO:0000256" key="4">
    <source>
        <dbReference type="ARBA" id="ARBA00022827"/>
    </source>
</evidence>
<evidence type="ECO:0000313" key="8">
    <source>
        <dbReference type="Proteomes" id="UP001451606"/>
    </source>
</evidence>
<sequence length="463" mass="50590">MDFLEELKKISGNNVFTSKEDMIPYLNDASYFEGVLPLAVVVPVDTQEVSRIMKLCYDNNMPVTVRGGGSSLTGSSILSEKGIVLSLAGFDRIEEISTGDNLAVVQPGVRLDALNQALARSGYFYPPDPASSMAATVGGSISTNAGGLRASLYGTTKNWILGLDVVLADGNIVKFGGRTLKRSSGYDLTALMVGSEGTLGVITRAYLKIWPLPEEKGRVSAYFSEIEKVGQSISEIKKIGIMPMIAEFLDRITMDSLESTTSLKFPKDAKYLLIMDVTSTAQSIDIMLESVYRKISELNPISISKTRDPKVMDEMYAARKGAYSSLLKQRETSTQKVVIGDVVVPASKLPEALKSIEKKGYDHGLKVALFGHIGDGNIHCNIYADVAKQEIMKEVDAFQMEIGEIAVNLGGSVSAEHGIGIEKKELLSREFRMRNSEYTIEMMKQIKKIIDPKGILNRGKILE</sequence>
<dbReference type="KEGG" id="omr:OXIME_001539"/>
<dbReference type="InterPro" id="IPR004113">
    <property type="entry name" value="FAD-bd_oxidored_4_C"/>
</dbReference>
<evidence type="ECO:0000313" key="7">
    <source>
        <dbReference type="EMBL" id="WYY00948.1"/>
    </source>
</evidence>
<dbReference type="AlphaFoldDB" id="A0AAX4NIB3"/>
<evidence type="ECO:0000256" key="2">
    <source>
        <dbReference type="ARBA" id="ARBA00008000"/>
    </source>
</evidence>
<dbReference type="Gene3D" id="3.30.70.2740">
    <property type="match status" value="1"/>
</dbReference>
<dbReference type="InterPro" id="IPR016166">
    <property type="entry name" value="FAD-bd_PCMH"/>
</dbReference>
<dbReference type="SUPFAM" id="SSF56176">
    <property type="entry name" value="FAD-binding/transporter-associated domain-like"/>
    <property type="match status" value="1"/>
</dbReference>
<keyword evidence="8" id="KW-1185">Reference proteome</keyword>
<dbReference type="FunFam" id="1.10.45.10:FF:000001">
    <property type="entry name" value="D-lactate dehydrogenase mitochondrial"/>
    <property type="match status" value="1"/>
</dbReference>
<dbReference type="SUPFAM" id="SSF55103">
    <property type="entry name" value="FAD-linked oxidases, C-terminal domain"/>
    <property type="match status" value="1"/>
</dbReference>
<dbReference type="RefSeq" id="WP_393971271.1">
    <property type="nucleotide sequence ID" value="NZ_CP133772.1"/>
</dbReference>
<dbReference type="GO" id="GO:0016491">
    <property type="term" value="F:oxidoreductase activity"/>
    <property type="evidence" value="ECO:0007669"/>
    <property type="project" value="UniProtKB-KW"/>
</dbReference>
<dbReference type="InterPro" id="IPR036318">
    <property type="entry name" value="FAD-bd_PCMH-like_sf"/>
</dbReference>
<dbReference type="InterPro" id="IPR016164">
    <property type="entry name" value="FAD-linked_Oxase-like_C"/>
</dbReference>
<dbReference type="InterPro" id="IPR016169">
    <property type="entry name" value="FAD-bd_PCMH_sub2"/>
</dbReference>
<dbReference type="Gene3D" id="3.30.465.10">
    <property type="match status" value="1"/>
</dbReference>
<dbReference type="Gene3D" id="1.10.45.10">
    <property type="entry name" value="Vanillyl-alcohol Oxidase, Chain A, domain 4"/>
    <property type="match status" value="1"/>
</dbReference>
<name>A0AAX4NIB3_9ARCH</name>
<dbReference type="FunFam" id="3.30.70.2740:FF:000001">
    <property type="entry name" value="D-lactate dehydrogenase mitochondrial"/>
    <property type="match status" value="1"/>
</dbReference>
<comment type="cofactor">
    <cofactor evidence="1">
        <name>FAD</name>
        <dbReference type="ChEBI" id="CHEBI:57692"/>
    </cofactor>
</comment>
<keyword evidence="5" id="KW-0560">Oxidoreductase</keyword>
<protein>
    <submittedName>
        <fullName evidence="7">FAD-binding protein</fullName>
    </submittedName>
</protein>
<proteinExistence type="inferred from homology"/>
<dbReference type="PROSITE" id="PS51387">
    <property type="entry name" value="FAD_PCMH"/>
    <property type="match status" value="1"/>
</dbReference>